<dbReference type="Proteomes" id="UP001498398">
    <property type="component" value="Unassembled WGS sequence"/>
</dbReference>
<sequence length="404" mass="44048">MQDMFARLTTIISAYYLGSSLFPEAKTYRFLADILNDAAIILDTTSPVLATIFPFSLLATSRIPFQLYTLCISASLRSLCGIAAGGSKTALTMHFATPLEGTGDVGDLNAKDSSKETVLGLLGMLLGTVTVPYLSTTWSTYTMLFSLVFLHLLINYYGVRGVVLRTLNRQRTSLAWASFRHGLFKQSEQTHTRVPTPSDIASCERLFDRPDLLWCTGGSRAVGRCVMGSSIGSVFQNAPSNLLPPSALLDLFKGEPFIIWFDPGMLSASPSSKLILKDNELPCIHVFLKERHSPSDQLKAWLISCDVALIISQMRKENPSSSDASDPVTIITQAQATVDRLFSIFSAQMLRAGWCADTSAQSQGSQDEGSDKGSHPCLAVALMTCPPRSVILDVLPTDEKKKDQ</sequence>
<dbReference type="PANTHER" id="PTHR12770:SF31">
    <property type="entry name" value="RUS FAMILY MEMBER 1"/>
    <property type="match status" value="1"/>
</dbReference>
<comment type="caution">
    <text evidence="8">The sequence shown here is derived from an EMBL/GenBank/DDBJ whole genome shotgun (WGS) entry which is preliminary data.</text>
</comment>
<reference evidence="8 9" key="1">
    <citation type="submission" date="2024-01" db="EMBL/GenBank/DDBJ databases">
        <title>A draft genome for the cacao thread blight pathogen Marasmiellus scandens.</title>
        <authorList>
            <person name="Baruah I.K."/>
            <person name="Leung J."/>
            <person name="Bukari Y."/>
            <person name="Amoako-Attah I."/>
            <person name="Meinhardt L.W."/>
            <person name="Bailey B.A."/>
            <person name="Cohen S.P."/>
        </authorList>
    </citation>
    <scope>NUCLEOTIDE SEQUENCE [LARGE SCALE GENOMIC DNA]</scope>
    <source>
        <strain evidence="8 9">GH-19</strain>
    </source>
</reference>
<evidence type="ECO:0000313" key="9">
    <source>
        <dbReference type="Proteomes" id="UP001498398"/>
    </source>
</evidence>
<proteinExistence type="inferred from homology"/>
<evidence type="ECO:0000256" key="5">
    <source>
        <dbReference type="ARBA" id="ARBA00023136"/>
    </source>
</evidence>
<evidence type="ECO:0000256" key="1">
    <source>
        <dbReference type="ARBA" id="ARBA00004370"/>
    </source>
</evidence>
<organism evidence="8 9">
    <name type="scientific">Marasmiellus scandens</name>
    <dbReference type="NCBI Taxonomy" id="2682957"/>
    <lineage>
        <taxon>Eukaryota</taxon>
        <taxon>Fungi</taxon>
        <taxon>Dikarya</taxon>
        <taxon>Basidiomycota</taxon>
        <taxon>Agaricomycotina</taxon>
        <taxon>Agaricomycetes</taxon>
        <taxon>Agaricomycetidae</taxon>
        <taxon>Agaricales</taxon>
        <taxon>Marasmiineae</taxon>
        <taxon>Omphalotaceae</taxon>
        <taxon>Marasmiellus</taxon>
    </lineage>
</organism>
<dbReference type="PANTHER" id="PTHR12770">
    <property type="entry name" value="RUS1 FAMILY PROTEIN C16ORF58"/>
    <property type="match status" value="1"/>
</dbReference>
<evidence type="ECO:0000256" key="2">
    <source>
        <dbReference type="ARBA" id="ARBA00007558"/>
    </source>
</evidence>
<comment type="subcellular location">
    <subcellularLocation>
        <location evidence="1">Membrane</location>
    </subcellularLocation>
</comment>
<gene>
    <name evidence="8" type="ORF">VKT23_015865</name>
</gene>
<feature type="transmembrane region" description="Helical" evidence="6">
    <location>
        <begin position="141"/>
        <end position="159"/>
    </location>
</feature>
<dbReference type="InterPro" id="IPR006968">
    <property type="entry name" value="RUS_fam"/>
</dbReference>
<dbReference type="InterPro" id="IPR054549">
    <property type="entry name" value="UVB_sens_RUS_dom"/>
</dbReference>
<keyword evidence="4 6" id="KW-1133">Transmembrane helix</keyword>
<dbReference type="EMBL" id="JBANRG010000055">
    <property type="protein sequence ID" value="KAK7443268.1"/>
    <property type="molecule type" value="Genomic_DNA"/>
</dbReference>
<keyword evidence="5 6" id="KW-0472">Membrane</keyword>
<evidence type="ECO:0000256" key="6">
    <source>
        <dbReference type="SAM" id="Phobius"/>
    </source>
</evidence>
<evidence type="ECO:0000313" key="8">
    <source>
        <dbReference type="EMBL" id="KAK7443268.1"/>
    </source>
</evidence>
<evidence type="ECO:0000256" key="3">
    <source>
        <dbReference type="ARBA" id="ARBA00022692"/>
    </source>
</evidence>
<protein>
    <recommendedName>
        <fullName evidence="7">Protein root UVB sensitive/RUS domain-containing protein</fullName>
    </recommendedName>
</protein>
<evidence type="ECO:0000256" key="4">
    <source>
        <dbReference type="ARBA" id="ARBA00022989"/>
    </source>
</evidence>
<comment type="similarity">
    <text evidence="2">Belongs to the RUS1 family.</text>
</comment>
<feature type="domain" description="Protein root UVB sensitive/RUS" evidence="7">
    <location>
        <begin position="1"/>
        <end position="179"/>
    </location>
</feature>
<dbReference type="Pfam" id="PF04884">
    <property type="entry name" value="UVB_sens_prot"/>
    <property type="match status" value="1"/>
</dbReference>
<feature type="transmembrane region" description="Helical" evidence="6">
    <location>
        <begin position="118"/>
        <end position="135"/>
    </location>
</feature>
<evidence type="ECO:0000259" key="7">
    <source>
        <dbReference type="Pfam" id="PF04884"/>
    </source>
</evidence>
<accession>A0ABR1IY91</accession>
<name>A0ABR1IY91_9AGAR</name>
<keyword evidence="3 6" id="KW-0812">Transmembrane</keyword>
<keyword evidence="9" id="KW-1185">Reference proteome</keyword>